<proteinExistence type="predicted"/>
<dbReference type="AlphaFoldDB" id="A0A0D8ZRR0"/>
<dbReference type="EMBL" id="JYON01000015">
    <property type="protein sequence ID" value="KJH71042.1"/>
    <property type="molecule type" value="Genomic_DNA"/>
</dbReference>
<feature type="chain" id="PRO_5002337462" description="SLH domain-containing protein" evidence="2">
    <location>
        <begin position="36"/>
        <end position="349"/>
    </location>
</feature>
<dbReference type="OrthoDB" id="9759810at2"/>
<evidence type="ECO:0000256" key="1">
    <source>
        <dbReference type="SAM" id="MobiDB-lite"/>
    </source>
</evidence>
<feature type="region of interest" description="Disordered" evidence="1">
    <location>
        <begin position="233"/>
        <end position="258"/>
    </location>
</feature>
<dbReference type="InterPro" id="IPR051465">
    <property type="entry name" value="Cell_Envelope_Struct_Comp"/>
</dbReference>
<keyword evidence="5" id="KW-1185">Reference proteome</keyword>
<accession>A0A0D8ZRR0</accession>
<protein>
    <recommendedName>
        <fullName evidence="3">SLH domain-containing protein</fullName>
    </recommendedName>
</protein>
<feature type="domain" description="SLH" evidence="3">
    <location>
        <begin position="99"/>
        <end position="161"/>
    </location>
</feature>
<dbReference type="STRING" id="1618023.UH38_14740"/>
<feature type="domain" description="SLH" evidence="3">
    <location>
        <begin position="35"/>
        <end position="98"/>
    </location>
</feature>
<keyword evidence="2" id="KW-0732">Signal</keyword>
<feature type="signal peptide" evidence="2">
    <location>
        <begin position="1"/>
        <end position="35"/>
    </location>
</feature>
<feature type="domain" description="SLH" evidence="3">
    <location>
        <begin position="270"/>
        <end position="334"/>
    </location>
</feature>
<gene>
    <name evidence="4" type="ORF">UH38_14740</name>
</gene>
<name>A0A0D8ZRR0_9CYAN</name>
<dbReference type="RefSeq" id="WP_045055426.1">
    <property type="nucleotide sequence ID" value="NZ_CAWMDP010000060.1"/>
</dbReference>
<evidence type="ECO:0000313" key="5">
    <source>
        <dbReference type="Proteomes" id="UP000032452"/>
    </source>
</evidence>
<evidence type="ECO:0000259" key="3">
    <source>
        <dbReference type="PROSITE" id="PS51272"/>
    </source>
</evidence>
<feature type="compositionally biased region" description="Low complexity" evidence="1">
    <location>
        <begin position="188"/>
        <end position="199"/>
    </location>
</feature>
<dbReference type="PANTHER" id="PTHR43308:SF5">
    <property type="entry name" value="S-LAYER PROTEIN _ PEPTIDOGLYCAN ENDO-BETA-N-ACETYLGLUCOSAMINIDASE"/>
    <property type="match status" value="1"/>
</dbReference>
<dbReference type="Pfam" id="PF00395">
    <property type="entry name" value="SLH"/>
    <property type="match status" value="3"/>
</dbReference>
<dbReference type="PANTHER" id="PTHR43308">
    <property type="entry name" value="OUTER MEMBRANE PROTEIN ALPHA-RELATED"/>
    <property type="match status" value="1"/>
</dbReference>
<feature type="compositionally biased region" description="Polar residues" evidence="1">
    <location>
        <begin position="158"/>
        <end position="187"/>
    </location>
</feature>
<dbReference type="PATRIC" id="fig|1618023.3.peg.5344"/>
<comment type="caution">
    <text evidence="4">The sequence shown here is derived from an EMBL/GenBank/DDBJ whole genome shotgun (WGS) entry which is preliminary data.</text>
</comment>
<organism evidence="4 5">
    <name type="scientific">Aliterella atlantica CENA595</name>
    <dbReference type="NCBI Taxonomy" id="1618023"/>
    <lineage>
        <taxon>Bacteria</taxon>
        <taxon>Bacillati</taxon>
        <taxon>Cyanobacteriota</taxon>
        <taxon>Cyanophyceae</taxon>
        <taxon>Chroococcidiopsidales</taxon>
        <taxon>Aliterellaceae</taxon>
        <taxon>Aliterella</taxon>
    </lineage>
</organism>
<evidence type="ECO:0000313" key="4">
    <source>
        <dbReference type="EMBL" id="KJH71042.1"/>
    </source>
</evidence>
<dbReference type="PROSITE" id="PS51272">
    <property type="entry name" value="SLH"/>
    <property type="match status" value="3"/>
</dbReference>
<dbReference type="Proteomes" id="UP000032452">
    <property type="component" value="Unassembled WGS sequence"/>
</dbReference>
<dbReference type="InterPro" id="IPR001119">
    <property type="entry name" value="SLH_dom"/>
</dbReference>
<feature type="compositionally biased region" description="Low complexity" evidence="1">
    <location>
        <begin position="246"/>
        <end position="258"/>
    </location>
</feature>
<sequence length="349" mass="36442">MSNSFCLNRGSAALLAIGMSASAVVSFSISAPALAQNNFPDVDANYWAQPFIERLAAQHIISGYPDGTFRPEQALDRDEFAALIRDAFNQNQVRQIPSGSVFKDVPSGYWAASAIEEAYETGFMRGFPGGLFQPREEVSRVQALVSLANGLNLSSGSPQATTSTTTSGSPQATTSTTTSGSPQATASTTTNQAVTPATTPRVARKQKFIPLAIVSLMEPLLLASANAQAAIPSGSSAPLAGNQAVSPSSNSSTPSEQNVAAKSSLASVVSKYYTDVEQIPQYAIDDVAAATKANIVVNYPNVKVLNPNEPLSRGAAAAIIHQTLVHQGKLPPLPSTVESSNYIVGLPTK</sequence>
<evidence type="ECO:0000256" key="2">
    <source>
        <dbReference type="SAM" id="SignalP"/>
    </source>
</evidence>
<reference evidence="4 5" key="1">
    <citation type="submission" date="2015-02" db="EMBL/GenBank/DDBJ databases">
        <title>Draft genome of a novel marine cyanobacterium (Chroococcales) isolated from South Atlantic Ocean.</title>
        <authorList>
            <person name="Rigonato J."/>
            <person name="Alvarenga D.O."/>
            <person name="Branco L.H."/>
            <person name="Varani A.M."/>
            <person name="Brandini F.P."/>
            <person name="Fiore M.F."/>
        </authorList>
    </citation>
    <scope>NUCLEOTIDE SEQUENCE [LARGE SCALE GENOMIC DNA]</scope>
    <source>
        <strain evidence="4 5">CENA595</strain>
    </source>
</reference>
<feature type="region of interest" description="Disordered" evidence="1">
    <location>
        <begin position="154"/>
        <end position="199"/>
    </location>
</feature>